<dbReference type="RefSeq" id="WP_131918715.1">
    <property type="nucleotide sequence ID" value="NZ_JAOQNU010000007.1"/>
</dbReference>
<dbReference type="GO" id="GO:0019646">
    <property type="term" value="P:aerobic electron transport chain"/>
    <property type="evidence" value="ECO:0007669"/>
    <property type="project" value="TreeGrafter"/>
</dbReference>
<comment type="cofactor">
    <cofactor evidence="1">
        <name>FAD</name>
        <dbReference type="ChEBI" id="CHEBI:57692"/>
    </cofactor>
</comment>
<dbReference type="Gene3D" id="3.50.50.100">
    <property type="match status" value="1"/>
</dbReference>
<dbReference type="Proteomes" id="UP000294813">
    <property type="component" value="Unassembled WGS sequence"/>
</dbReference>
<keyword evidence="4" id="KW-0274">FAD</keyword>
<dbReference type="GO" id="GO:0003955">
    <property type="term" value="F:NAD(P)H dehydrogenase (quinone) activity"/>
    <property type="evidence" value="ECO:0007669"/>
    <property type="project" value="TreeGrafter"/>
</dbReference>
<dbReference type="PANTHER" id="PTHR42913">
    <property type="entry name" value="APOPTOSIS-INDUCING FACTOR 1"/>
    <property type="match status" value="1"/>
</dbReference>
<evidence type="ECO:0000313" key="7">
    <source>
        <dbReference type="EMBL" id="TCP64979.1"/>
    </source>
</evidence>
<evidence type="ECO:0000256" key="4">
    <source>
        <dbReference type="ARBA" id="ARBA00022827"/>
    </source>
</evidence>
<dbReference type="AlphaFoldDB" id="A0A4R2RQG4"/>
<organism evidence="7 8">
    <name type="scientific">Heliophilum fasciatum</name>
    <dbReference type="NCBI Taxonomy" id="35700"/>
    <lineage>
        <taxon>Bacteria</taxon>
        <taxon>Bacillati</taxon>
        <taxon>Bacillota</taxon>
        <taxon>Clostridia</taxon>
        <taxon>Eubacteriales</taxon>
        <taxon>Heliobacteriaceae</taxon>
        <taxon>Heliophilum</taxon>
    </lineage>
</organism>
<evidence type="ECO:0000313" key="8">
    <source>
        <dbReference type="Proteomes" id="UP000294813"/>
    </source>
</evidence>
<dbReference type="OrthoDB" id="9781621at2"/>
<dbReference type="PRINTS" id="PR00368">
    <property type="entry name" value="FADPNR"/>
</dbReference>
<dbReference type="InterPro" id="IPR051169">
    <property type="entry name" value="NADH-Q_oxidoreductase"/>
</dbReference>
<keyword evidence="3" id="KW-0285">Flavoprotein</keyword>
<keyword evidence="5" id="KW-0560">Oxidoreductase</keyword>
<evidence type="ECO:0000259" key="6">
    <source>
        <dbReference type="Pfam" id="PF07992"/>
    </source>
</evidence>
<comment type="caution">
    <text evidence="7">The sequence shown here is derived from an EMBL/GenBank/DDBJ whole genome shotgun (WGS) entry which is preliminary data.</text>
</comment>
<evidence type="ECO:0000256" key="1">
    <source>
        <dbReference type="ARBA" id="ARBA00001974"/>
    </source>
</evidence>
<evidence type="ECO:0000256" key="2">
    <source>
        <dbReference type="ARBA" id="ARBA00005272"/>
    </source>
</evidence>
<proteinExistence type="inferred from homology"/>
<accession>A0A4R2RQG4</accession>
<name>A0A4R2RQG4_9FIRM</name>
<comment type="similarity">
    <text evidence="2">Belongs to the NADH dehydrogenase family.</text>
</comment>
<dbReference type="InterPro" id="IPR036188">
    <property type="entry name" value="FAD/NAD-bd_sf"/>
</dbReference>
<feature type="domain" description="FAD/NAD(P)-binding" evidence="6">
    <location>
        <begin position="5"/>
        <end position="324"/>
    </location>
</feature>
<dbReference type="EMBL" id="SLXT01000007">
    <property type="protein sequence ID" value="TCP64979.1"/>
    <property type="molecule type" value="Genomic_DNA"/>
</dbReference>
<evidence type="ECO:0000256" key="5">
    <source>
        <dbReference type="ARBA" id="ARBA00023002"/>
    </source>
</evidence>
<dbReference type="SUPFAM" id="SSF51905">
    <property type="entry name" value="FAD/NAD(P)-binding domain"/>
    <property type="match status" value="2"/>
</dbReference>
<dbReference type="Pfam" id="PF07992">
    <property type="entry name" value="Pyr_redox_2"/>
    <property type="match status" value="1"/>
</dbReference>
<protein>
    <submittedName>
        <fullName evidence="7">NADH dehydrogenase</fullName>
    </submittedName>
</protein>
<dbReference type="PANTHER" id="PTHR42913:SF3">
    <property type="entry name" value="64 KDA MITOCHONDRIAL NADH DEHYDROGENASE (EUROFUNG)"/>
    <property type="match status" value="1"/>
</dbReference>
<evidence type="ECO:0000256" key="3">
    <source>
        <dbReference type="ARBA" id="ARBA00022630"/>
    </source>
</evidence>
<reference evidence="7 8" key="1">
    <citation type="submission" date="2019-03" db="EMBL/GenBank/DDBJ databases">
        <title>Genomic Encyclopedia of Type Strains, Phase IV (KMG-IV): sequencing the most valuable type-strain genomes for metagenomic binning, comparative biology and taxonomic classification.</title>
        <authorList>
            <person name="Goeker M."/>
        </authorList>
    </citation>
    <scope>NUCLEOTIDE SEQUENCE [LARGE SCALE GENOMIC DNA]</scope>
    <source>
        <strain evidence="7 8">DSM 11170</strain>
    </source>
</reference>
<gene>
    <name evidence="7" type="ORF">EDD73_10749</name>
</gene>
<sequence length="402" mass="44235">MSKRKIVIIGAGYGGMLTTVQLQKIIPEGTAEIVLINRNQYHYLTTLLHETAAGTREDEKVCIDIRSLIDPRKVTFIEDNVIDIEKEKQQVILQNGEPISYDYLVIGLGFEPATFGIPGLKEHSLSIRSVKTAREIRLKIEEAFARYAVQPNREHPLTFVVGGGGFTGVEFVAELAERCYDLCEFHKIPYEQVRVICVEAGPGVLPGFPPALVEYAMKSLSSQGVEFRIGTAIKEVTPGRVKLAKGDQMDEVIADVIIWTGGVQGCELIGRCDFDNLRGRIKVEKDLRAPGFNNIFAVGDSALIMDEANGRPYPPTAQFAVQEAFVCAKNILASIQGQPLVPFVPDNKGSVASIGQHDAIGVVFGKQIQGVPAVFMNRMIDNRYLFFLGGLPLVMKKGRIPF</sequence>
<keyword evidence="8" id="KW-1185">Reference proteome</keyword>
<dbReference type="InterPro" id="IPR023753">
    <property type="entry name" value="FAD/NAD-binding_dom"/>
</dbReference>